<dbReference type="CDD" id="cd07989">
    <property type="entry name" value="LPLAT_AGPAT-like"/>
    <property type="match status" value="1"/>
</dbReference>
<dbReference type="EMBL" id="SLWM01000007">
    <property type="protein sequence ID" value="TCO21987.1"/>
    <property type="molecule type" value="Genomic_DNA"/>
</dbReference>
<dbReference type="Proteomes" id="UP000295818">
    <property type="component" value="Unassembled WGS sequence"/>
</dbReference>
<dbReference type="Pfam" id="PF01553">
    <property type="entry name" value="Acyltransferase"/>
    <property type="match status" value="1"/>
</dbReference>
<reference evidence="4 5" key="1">
    <citation type="journal article" date="2015" name="Stand. Genomic Sci.">
        <title>Genomic Encyclopedia of Bacterial and Archaeal Type Strains, Phase III: the genomes of soil and plant-associated and newly described type strains.</title>
        <authorList>
            <person name="Whitman W.B."/>
            <person name="Woyke T."/>
            <person name="Klenk H.P."/>
            <person name="Zhou Y."/>
            <person name="Lilburn T.G."/>
            <person name="Beck B.J."/>
            <person name="De Vos P."/>
            <person name="Vandamme P."/>
            <person name="Eisen J.A."/>
            <person name="Garrity G."/>
            <person name="Hugenholtz P."/>
            <person name="Kyrpides N.C."/>
        </authorList>
    </citation>
    <scope>NUCLEOTIDE SEQUENCE [LARGE SCALE GENOMIC DNA]</scope>
    <source>
        <strain evidence="4 5">VKM Ac-2538</strain>
    </source>
</reference>
<proteinExistence type="predicted"/>
<comment type="caution">
    <text evidence="4">The sequence shown here is derived from an EMBL/GenBank/DDBJ whole genome shotgun (WGS) entry which is preliminary data.</text>
</comment>
<organism evidence="4 5">
    <name type="scientific">Kribbella orskensis</name>
    <dbReference type="NCBI Taxonomy" id="2512216"/>
    <lineage>
        <taxon>Bacteria</taxon>
        <taxon>Bacillati</taxon>
        <taxon>Actinomycetota</taxon>
        <taxon>Actinomycetes</taxon>
        <taxon>Propionibacteriales</taxon>
        <taxon>Kribbellaceae</taxon>
        <taxon>Kribbella</taxon>
    </lineage>
</organism>
<sequence>MVRPRPRSSRGGVWGIYPEGTRSRDGRLYRGKTGTMRVALATGAPVVPVVVKGTDQVNPVGSRRWRFGHVHLIIGEPLDLTPT</sequence>
<evidence type="ECO:0000256" key="1">
    <source>
        <dbReference type="ARBA" id="ARBA00022679"/>
    </source>
</evidence>
<keyword evidence="1" id="KW-0808">Transferase</keyword>
<evidence type="ECO:0000313" key="4">
    <source>
        <dbReference type="EMBL" id="TCO21987.1"/>
    </source>
</evidence>
<evidence type="ECO:0000313" key="5">
    <source>
        <dbReference type="Proteomes" id="UP000295818"/>
    </source>
</evidence>
<name>A0ABY2BLT5_9ACTN</name>
<evidence type="ECO:0000259" key="3">
    <source>
        <dbReference type="Pfam" id="PF01553"/>
    </source>
</evidence>
<keyword evidence="2" id="KW-0012">Acyltransferase</keyword>
<protein>
    <submittedName>
        <fullName evidence="4">Acyltransferase-like protein</fullName>
    </submittedName>
</protein>
<dbReference type="SUPFAM" id="SSF69593">
    <property type="entry name" value="Glycerol-3-phosphate (1)-acyltransferase"/>
    <property type="match status" value="1"/>
</dbReference>
<dbReference type="PANTHER" id="PTHR10434">
    <property type="entry name" value="1-ACYL-SN-GLYCEROL-3-PHOSPHATE ACYLTRANSFERASE"/>
    <property type="match status" value="1"/>
</dbReference>
<keyword evidence="5" id="KW-1185">Reference proteome</keyword>
<dbReference type="PANTHER" id="PTHR10434:SF11">
    <property type="entry name" value="1-ACYL-SN-GLYCEROL-3-PHOSPHATE ACYLTRANSFERASE"/>
    <property type="match status" value="1"/>
</dbReference>
<gene>
    <name evidence="4" type="ORF">EV644_107312</name>
</gene>
<accession>A0ABY2BLT5</accession>
<feature type="domain" description="Phospholipid/glycerol acyltransferase" evidence="3">
    <location>
        <begin position="7"/>
        <end position="52"/>
    </location>
</feature>
<dbReference type="InterPro" id="IPR002123">
    <property type="entry name" value="Plipid/glycerol_acylTrfase"/>
</dbReference>
<evidence type="ECO:0000256" key="2">
    <source>
        <dbReference type="ARBA" id="ARBA00023315"/>
    </source>
</evidence>
<dbReference type="RefSeq" id="WP_199239942.1">
    <property type="nucleotide sequence ID" value="NZ_SLWM01000007.1"/>
</dbReference>